<dbReference type="EMBL" id="VULU01000021">
    <property type="protein sequence ID" value="MSS49003.1"/>
    <property type="molecule type" value="Genomic_DNA"/>
</dbReference>
<comment type="caution">
    <text evidence="8">The sequence shown here is derived from an EMBL/GenBank/DDBJ whole genome shotgun (WGS) entry which is preliminary data.</text>
</comment>
<dbReference type="GO" id="GO:0009279">
    <property type="term" value="C:cell outer membrane"/>
    <property type="evidence" value="ECO:0007669"/>
    <property type="project" value="UniProtKB-SubCell"/>
</dbReference>
<feature type="domain" description="SusD-like N-terminal" evidence="7">
    <location>
        <begin position="25"/>
        <end position="214"/>
    </location>
</feature>
<reference evidence="8 9" key="1">
    <citation type="submission" date="2019-09" db="EMBL/GenBank/DDBJ databases">
        <title>In-depth cultivation of the pig gut microbiome towards novel bacterial diversity and tailored functional studies.</title>
        <authorList>
            <person name="Wylensek D."/>
            <person name="Hitch T.C.A."/>
            <person name="Clavel T."/>
        </authorList>
    </citation>
    <scope>NUCLEOTIDE SEQUENCE [LARGE SCALE GENOMIC DNA]</scope>
    <source>
        <strain evidence="8 9">WCA-389-WT-3C</strain>
    </source>
</reference>
<keyword evidence="3" id="KW-0732">Signal</keyword>
<comment type="subcellular location">
    <subcellularLocation>
        <location evidence="1">Cell outer membrane</location>
    </subcellularLocation>
</comment>
<evidence type="ECO:0000313" key="9">
    <source>
        <dbReference type="Proteomes" id="UP000460950"/>
    </source>
</evidence>
<proteinExistence type="inferred from homology"/>
<sequence>MKMKKIIYSLALGCLMVVNPGCSGYLDDIEPRHAITQSALTESDMEKLLNGVYAKMEYYLYQLWWNDDIQGENFATGSGATPMLDPCNMNPSSVSTNTNVLSYWRNSYSVLYQVNFLLKKYEESLSKESAVMRKIGSACYYFRAFIYYRLAVHFGNVPIVDEVSDEIIPISKEAEVWQFVEQNITNALELSDTQSSKWYVSTDAIKALAARVSLFLGKNTEAANYADAVLKNSKYELVNTPLNFSSVFLPESSSKEIIFGYVNNTRTSSYCNFASVVNDTDGSWSYAPSPECYANLFMDDVSIKRINDIRQWATFHQTEANRIIKFSNGTHQLAVNNDYLHTPVVVSRIAEMYLIKAEALGKDAGASTLHAFLSKRYDETLSEDEIKALSDRDWQDLILDERRREFYAEGMRWQDIKRTKRYDLLETLDGRTYLMYYPIPQDEIDIAGKEAYPQNEGY</sequence>
<evidence type="ECO:0000259" key="6">
    <source>
        <dbReference type="Pfam" id="PF07980"/>
    </source>
</evidence>
<feature type="domain" description="RagB/SusD" evidence="6">
    <location>
        <begin position="322"/>
        <end position="421"/>
    </location>
</feature>
<dbReference type="Pfam" id="PF07980">
    <property type="entry name" value="SusD_RagB"/>
    <property type="match status" value="1"/>
</dbReference>
<dbReference type="Gene3D" id="1.25.40.390">
    <property type="match status" value="1"/>
</dbReference>
<evidence type="ECO:0000259" key="7">
    <source>
        <dbReference type="Pfam" id="PF14322"/>
    </source>
</evidence>
<dbReference type="InterPro" id="IPR033985">
    <property type="entry name" value="SusD-like_N"/>
</dbReference>
<name>A0A7K0JGX9_PHOVU</name>
<dbReference type="Pfam" id="PF14322">
    <property type="entry name" value="SusD-like_3"/>
    <property type="match status" value="1"/>
</dbReference>
<evidence type="ECO:0000256" key="4">
    <source>
        <dbReference type="ARBA" id="ARBA00023136"/>
    </source>
</evidence>
<gene>
    <name evidence="8" type="ORF">FYJ30_12030</name>
</gene>
<keyword evidence="5" id="KW-0998">Cell outer membrane</keyword>
<evidence type="ECO:0000256" key="2">
    <source>
        <dbReference type="ARBA" id="ARBA00006275"/>
    </source>
</evidence>
<evidence type="ECO:0000256" key="1">
    <source>
        <dbReference type="ARBA" id="ARBA00004442"/>
    </source>
</evidence>
<evidence type="ECO:0000256" key="3">
    <source>
        <dbReference type="ARBA" id="ARBA00022729"/>
    </source>
</evidence>
<dbReference type="SUPFAM" id="SSF48452">
    <property type="entry name" value="TPR-like"/>
    <property type="match status" value="1"/>
</dbReference>
<accession>A0A7K0JGX9</accession>
<evidence type="ECO:0000313" key="8">
    <source>
        <dbReference type="EMBL" id="MSS49003.1"/>
    </source>
</evidence>
<dbReference type="AlphaFoldDB" id="A0A7K0JGX9"/>
<keyword evidence="4" id="KW-0472">Membrane</keyword>
<dbReference type="InterPro" id="IPR012944">
    <property type="entry name" value="SusD_RagB_dom"/>
</dbReference>
<dbReference type="InterPro" id="IPR011990">
    <property type="entry name" value="TPR-like_helical_dom_sf"/>
</dbReference>
<dbReference type="Proteomes" id="UP000460950">
    <property type="component" value="Unassembled WGS sequence"/>
</dbReference>
<protein>
    <submittedName>
        <fullName evidence="8">RagB/SusD family nutrient uptake outer membrane protein</fullName>
    </submittedName>
</protein>
<organism evidence="8 9">
    <name type="scientific">Phocaeicola vulgatus</name>
    <name type="common">Bacteroides vulgatus</name>
    <dbReference type="NCBI Taxonomy" id="821"/>
    <lineage>
        <taxon>Bacteria</taxon>
        <taxon>Pseudomonadati</taxon>
        <taxon>Bacteroidota</taxon>
        <taxon>Bacteroidia</taxon>
        <taxon>Bacteroidales</taxon>
        <taxon>Bacteroidaceae</taxon>
        <taxon>Phocaeicola</taxon>
    </lineage>
</organism>
<comment type="similarity">
    <text evidence="2">Belongs to the SusD family.</text>
</comment>
<evidence type="ECO:0000256" key="5">
    <source>
        <dbReference type="ARBA" id="ARBA00023237"/>
    </source>
</evidence>